<proteinExistence type="predicted"/>
<dbReference type="EMBL" id="LCIJ01000003">
    <property type="protein sequence ID" value="KKT53076.1"/>
    <property type="molecule type" value="Genomic_DNA"/>
</dbReference>
<reference evidence="2 3" key="1">
    <citation type="journal article" date="2015" name="Nature">
        <title>rRNA introns, odd ribosomes, and small enigmatic genomes across a large radiation of phyla.</title>
        <authorList>
            <person name="Brown C.T."/>
            <person name="Hug L.A."/>
            <person name="Thomas B.C."/>
            <person name="Sharon I."/>
            <person name="Castelle C.J."/>
            <person name="Singh A."/>
            <person name="Wilkins M.J."/>
            <person name="Williams K.H."/>
            <person name="Banfield J.F."/>
        </authorList>
    </citation>
    <scope>NUCLEOTIDE SEQUENCE [LARGE SCALE GENOMIC DNA]</scope>
</reference>
<accession>A0A0G1I0X9</accession>
<dbReference type="AlphaFoldDB" id="A0A0G1I0X9"/>
<evidence type="ECO:0000259" key="1">
    <source>
        <dbReference type="Pfam" id="PF10648"/>
    </source>
</evidence>
<name>A0A0G1I0X9_UNCK3</name>
<dbReference type="Pfam" id="PF10648">
    <property type="entry name" value="Gmad2"/>
    <property type="match status" value="1"/>
</dbReference>
<dbReference type="InterPro" id="IPR018911">
    <property type="entry name" value="Gmad2_Ig-like_dom"/>
</dbReference>
<evidence type="ECO:0000313" key="2">
    <source>
        <dbReference type="EMBL" id="KKT53076.1"/>
    </source>
</evidence>
<gene>
    <name evidence="2" type="ORF">VE96_C0003G0016</name>
</gene>
<feature type="domain" description="Bacterial spore germination immunoglobulin-like" evidence="1">
    <location>
        <begin position="51"/>
        <end position="129"/>
    </location>
</feature>
<evidence type="ECO:0000313" key="3">
    <source>
        <dbReference type="Proteomes" id="UP000034752"/>
    </source>
</evidence>
<organism evidence="2 3">
    <name type="scientific">candidate division Kazan bacterium GW2011_GWA1_44_22</name>
    <dbReference type="NCBI Taxonomy" id="1620410"/>
    <lineage>
        <taxon>Bacteria</taxon>
        <taxon>Bacteria division Kazan-3B-28</taxon>
    </lineage>
</organism>
<dbReference type="Proteomes" id="UP000034752">
    <property type="component" value="Unassembled WGS sequence"/>
</dbReference>
<sequence length="145" mass="15893">MKNWGVVVVLVLIVSAGLLLWQYRQPAKVCRYSDASNTIEEICVYNLKAATAVKNPLVLTGVARGNWFFEASFPVEILDGNNNVLMQGLAQAHGEWMTADLVPFTVTELKFVTPATPTGVIVLKKDNPSGLPQNDASFTIPIKFK</sequence>
<comment type="caution">
    <text evidence="2">The sequence shown here is derived from an EMBL/GenBank/DDBJ whole genome shotgun (WGS) entry which is preliminary data.</text>
</comment>
<protein>
    <recommendedName>
        <fullName evidence="1">Bacterial spore germination immunoglobulin-like domain-containing protein</fullName>
    </recommendedName>
</protein>